<evidence type="ECO:0000313" key="2">
    <source>
        <dbReference type="Proteomes" id="UP001652338"/>
    </source>
</evidence>
<gene>
    <name evidence="1" type="ORF">OCV47_13880</name>
</gene>
<protein>
    <submittedName>
        <fullName evidence="1">Stage III sporulation protein AB</fullName>
    </submittedName>
</protein>
<proteinExistence type="predicted"/>
<keyword evidence="2" id="KW-1185">Reference proteome</keyword>
<name>A0ABT2SQ68_9FIRM</name>
<dbReference type="PIRSF" id="PIRSF021435">
    <property type="entry name" value="SpoIIIAB"/>
    <property type="match status" value="1"/>
</dbReference>
<organism evidence="1 2">
    <name type="scientific">Muricoprocola aceti</name>
    <dbReference type="NCBI Taxonomy" id="2981772"/>
    <lineage>
        <taxon>Bacteria</taxon>
        <taxon>Bacillati</taxon>
        <taxon>Bacillota</taxon>
        <taxon>Clostridia</taxon>
        <taxon>Lachnospirales</taxon>
        <taxon>Lachnospiraceae</taxon>
        <taxon>Muricoprocola</taxon>
    </lineage>
</organism>
<dbReference type="Proteomes" id="UP001652338">
    <property type="component" value="Unassembled WGS sequence"/>
</dbReference>
<comment type="caution">
    <text evidence="1">The sequence shown here is derived from an EMBL/GenBank/DDBJ whole genome shotgun (WGS) entry which is preliminary data.</text>
</comment>
<sequence>MKWLGVFLILTAGTALGAEAGSSLRKRYQMLNELRLIIGLLKGELQYGAVPLEEIFEHLEQRTDGKLAIFFGRTAEEMKATEKNSLEKVLKKTADACLSRCGLTEEEQKQLVQICTLLGRIDRDAQIPMLDGYLMAIELEEKAALEKMRQKETMYRCLGFMGGLFCAVLFY</sequence>
<accession>A0ABT2SQ68</accession>
<dbReference type="InterPro" id="IPR014198">
    <property type="entry name" value="Spore_III_AB"/>
</dbReference>
<reference evidence="1 2" key="1">
    <citation type="journal article" date="2021" name="ISME Commun">
        <title>Automated analysis of genomic sequences facilitates high-throughput and comprehensive description of bacteria.</title>
        <authorList>
            <person name="Hitch T.C.A."/>
        </authorList>
    </citation>
    <scope>NUCLEOTIDE SEQUENCE [LARGE SCALE GENOMIC DNA]</scope>
    <source>
        <strain evidence="1 2">Sanger_29</strain>
    </source>
</reference>
<dbReference type="Pfam" id="PF09548">
    <property type="entry name" value="Spore_III_AB"/>
    <property type="match status" value="1"/>
</dbReference>
<dbReference type="EMBL" id="JAOQKE010000024">
    <property type="protein sequence ID" value="MCU6726405.1"/>
    <property type="molecule type" value="Genomic_DNA"/>
</dbReference>
<evidence type="ECO:0000313" key="1">
    <source>
        <dbReference type="EMBL" id="MCU6726405.1"/>
    </source>
</evidence>
<dbReference type="RefSeq" id="WP_262655665.1">
    <property type="nucleotide sequence ID" value="NZ_JAOQKE010000024.1"/>
</dbReference>